<dbReference type="InterPro" id="IPR001638">
    <property type="entry name" value="Solute-binding_3/MltF_N"/>
</dbReference>
<organism evidence="3 4">
    <name type="scientific">Andreprevotia lacus DSM 23236</name>
    <dbReference type="NCBI Taxonomy" id="1121001"/>
    <lineage>
        <taxon>Bacteria</taxon>
        <taxon>Pseudomonadati</taxon>
        <taxon>Pseudomonadota</taxon>
        <taxon>Betaproteobacteria</taxon>
        <taxon>Neisseriales</taxon>
        <taxon>Chitinibacteraceae</taxon>
        <taxon>Andreprevotia</taxon>
    </lineage>
</organism>
<keyword evidence="4" id="KW-1185">Reference proteome</keyword>
<evidence type="ECO:0000256" key="1">
    <source>
        <dbReference type="SAM" id="SignalP"/>
    </source>
</evidence>
<accession>A0A1W1X8Y8</accession>
<dbReference type="OrthoDB" id="8581336at2"/>
<dbReference type="Proteomes" id="UP000192761">
    <property type="component" value="Unassembled WGS sequence"/>
</dbReference>
<reference evidence="3 4" key="1">
    <citation type="submission" date="2017-04" db="EMBL/GenBank/DDBJ databases">
        <authorList>
            <person name="Afonso C.L."/>
            <person name="Miller P.J."/>
            <person name="Scott M.A."/>
            <person name="Spackman E."/>
            <person name="Goraichik I."/>
            <person name="Dimitrov K.M."/>
            <person name="Suarez D.L."/>
            <person name="Swayne D.E."/>
        </authorList>
    </citation>
    <scope>NUCLEOTIDE SEQUENCE [LARGE SCALE GENOMIC DNA]</scope>
    <source>
        <strain evidence="3 4">DSM 23236</strain>
    </source>
</reference>
<evidence type="ECO:0000259" key="2">
    <source>
        <dbReference type="Pfam" id="PF00497"/>
    </source>
</evidence>
<keyword evidence="1" id="KW-0732">Signal</keyword>
<feature type="chain" id="PRO_5012484108" evidence="1">
    <location>
        <begin position="27"/>
        <end position="247"/>
    </location>
</feature>
<protein>
    <submittedName>
        <fullName evidence="3">ABC-type amino acid transport substrate-binding protein</fullName>
    </submittedName>
</protein>
<dbReference type="EMBL" id="FWXD01000004">
    <property type="protein sequence ID" value="SMC20445.1"/>
    <property type="molecule type" value="Genomic_DNA"/>
</dbReference>
<name>A0A1W1X8Y8_9NEIS</name>
<dbReference type="STRING" id="1121001.SAMN02745857_00966"/>
<gene>
    <name evidence="3" type="ORF">SAMN02745857_00966</name>
</gene>
<dbReference type="AlphaFoldDB" id="A0A1W1X8Y8"/>
<sequence>MAREVVKLAKCSLMLMALGCFEVAGAGTLRFSVTESWSMPLGRFVQGRLVEGIMFDLMQAIAQNAGSKPEFVVLPRKRIDAAFQQNLADVRCYVSRNWVAKPDSYLWSGPLFSNEDLIVSFQQRKPVPTLSSFNGAHVGTVLGYVYPPLDEAFASGALVRDDAADELTAARKAKYGRTDLVIMHRLMMDWLRKVEPLPAITIIYPVQRFDVECGVSKRSQLDPLQVQGAIESLRRSGEIERILQRYR</sequence>
<evidence type="ECO:0000313" key="4">
    <source>
        <dbReference type="Proteomes" id="UP000192761"/>
    </source>
</evidence>
<feature type="signal peptide" evidence="1">
    <location>
        <begin position="1"/>
        <end position="26"/>
    </location>
</feature>
<evidence type="ECO:0000313" key="3">
    <source>
        <dbReference type="EMBL" id="SMC20445.1"/>
    </source>
</evidence>
<proteinExistence type="predicted"/>
<dbReference type="Gene3D" id="3.40.190.10">
    <property type="entry name" value="Periplasmic binding protein-like II"/>
    <property type="match status" value="2"/>
</dbReference>
<dbReference type="SUPFAM" id="SSF53850">
    <property type="entry name" value="Periplasmic binding protein-like II"/>
    <property type="match status" value="1"/>
</dbReference>
<dbReference type="Pfam" id="PF00497">
    <property type="entry name" value="SBP_bac_3"/>
    <property type="match status" value="1"/>
</dbReference>
<feature type="domain" description="Solute-binding protein family 3/N-terminal" evidence="2">
    <location>
        <begin position="49"/>
        <end position="246"/>
    </location>
</feature>